<organism evidence="1">
    <name type="scientific">candidate division WOR-3 bacterium</name>
    <dbReference type="NCBI Taxonomy" id="2052148"/>
    <lineage>
        <taxon>Bacteria</taxon>
        <taxon>Bacteria division WOR-3</taxon>
    </lineage>
</organism>
<protein>
    <submittedName>
        <fullName evidence="1">GAF domain-containing protein</fullName>
    </submittedName>
</protein>
<dbReference type="SUPFAM" id="SSF55781">
    <property type="entry name" value="GAF domain-like"/>
    <property type="match status" value="1"/>
</dbReference>
<dbReference type="AlphaFoldDB" id="A0A7V0Z4V3"/>
<name>A0A7V0Z4V3_UNCW3</name>
<dbReference type="Gene3D" id="3.30.450.40">
    <property type="match status" value="1"/>
</dbReference>
<proteinExistence type="predicted"/>
<reference evidence="1" key="1">
    <citation type="journal article" date="2020" name="mSystems">
        <title>Genome- and Community-Level Interaction Insights into Carbon Utilization and Element Cycling Functions of Hydrothermarchaeota in Hydrothermal Sediment.</title>
        <authorList>
            <person name="Zhou Z."/>
            <person name="Liu Y."/>
            <person name="Xu W."/>
            <person name="Pan J."/>
            <person name="Luo Z.H."/>
            <person name="Li M."/>
        </authorList>
    </citation>
    <scope>NUCLEOTIDE SEQUENCE [LARGE SCALE GENOMIC DNA]</scope>
    <source>
        <strain evidence="1">SpSt-258</strain>
    </source>
</reference>
<comment type="caution">
    <text evidence="1">The sequence shown here is derived from an EMBL/GenBank/DDBJ whole genome shotgun (WGS) entry which is preliminary data.</text>
</comment>
<gene>
    <name evidence="1" type="ORF">ENP86_03625</name>
</gene>
<accession>A0A7V0Z4V3</accession>
<evidence type="ECO:0000313" key="1">
    <source>
        <dbReference type="EMBL" id="HDY58627.1"/>
    </source>
</evidence>
<sequence>MVELIDCDGFGIYTYDQAKNSLSLYENYNLDDEIHKGIMEKENGILWKIIRERKYTLLSNSRNDNNFSDFLKSKNYSTLIGLPLIKKSNTLGALVFLSHKKIIPGKKFNT</sequence>
<dbReference type="EMBL" id="DSKY01000010">
    <property type="protein sequence ID" value="HDY58627.1"/>
    <property type="molecule type" value="Genomic_DNA"/>
</dbReference>
<dbReference type="InterPro" id="IPR029016">
    <property type="entry name" value="GAF-like_dom_sf"/>
</dbReference>